<dbReference type="GO" id="GO:0008270">
    <property type="term" value="F:zinc ion binding"/>
    <property type="evidence" value="ECO:0007669"/>
    <property type="project" value="InterPro"/>
</dbReference>
<dbReference type="SMART" id="SM00066">
    <property type="entry name" value="GAL4"/>
    <property type="match status" value="1"/>
</dbReference>
<evidence type="ECO:0000256" key="1">
    <source>
        <dbReference type="ARBA" id="ARBA00004123"/>
    </source>
</evidence>
<dbReference type="AlphaFoldDB" id="A0AAV9XI05"/>
<keyword evidence="2" id="KW-0479">Metal-binding</keyword>
<dbReference type="SMART" id="SM00906">
    <property type="entry name" value="Fungal_trans"/>
    <property type="match status" value="1"/>
</dbReference>
<dbReference type="Proteomes" id="UP001365542">
    <property type="component" value="Unassembled WGS sequence"/>
</dbReference>
<dbReference type="Pfam" id="PF04082">
    <property type="entry name" value="Fungal_trans"/>
    <property type="match status" value="1"/>
</dbReference>
<dbReference type="SUPFAM" id="SSF57701">
    <property type="entry name" value="Zn2/Cys6 DNA-binding domain"/>
    <property type="match status" value="1"/>
</dbReference>
<dbReference type="GO" id="GO:0003677">
    <property type="term" value="F:DNA binding"/>
    <property type="evidence" value="ECO:0007669"/>
    <property type="project" value="InterPro"/>
</dbReference>
<dbReference type="PANTHER" id="PTHR31001:SF50">
    <property type="entry name" value="ZN(II)2CYS6 TRANSCRIPTION FACTOR (EUROFUNG)"/>
    <property type="match status" value="1"/>
</dbReference>
<feature type="domain" description="Zn(2)-C6 fungal-type" evidence="5">
    <location>
        <begin position="21"/>
        <end position="50"/>
    </location>
</feature>
<dbReference type="PROSITE" id="PS50048">
    <property type="entry name" value="ZN2_CY6_FUNGAL_2"/>
    <property type="match status" value="1"/>
</dbReference>
<comment type="caution">
    <text evidence="6">The sequence shown here is derived from an EMBL/GenBank/DDBJ whole genome shotgun (WGS) entry which is preliminary data.</text>
</comment>
<dbReference type="GO" id="GO:0005634">
    <property type="term" value="C:nucleus"/>
    <property type="evidence" value="ECO:0007669"/>
    <property type="project" value="UniProtKB-SubCell"/>
</dbReference>
<evidence type="ECO:0000313" key="6">
    <source>
        <dbReference type="EMBL" id="KAK6540794.1"/>
    </source>
</evidence>
<evidence type="ECO:0000256" key="4">
    <source>
        <dbReference type="SAM" id="MobiDB-lite"/>
    </source>
</evidence>
<evidence type="ECO:0000256" key="2">
    <source>
        <dbReference type="ARBA" id="ARBA00022723"/>
    </source>
</evidence>
<dbReference type="PROSITE" id="PS00463">
    <property type="entry name" value="ZN2_CY6_FUNGAL_1"/>
    <property type="match status" value="1"/>
</dbReference>
<dbReference type="InterPro" id="IPR007219">
    <property type="entry name" value="XnlR_reg_dom"/>
</dbReference>
<keyword evidence="7" id="KW-1185">Reference proteome</keyword>
<sequence>MSLQSQTEKANKGADGLKIWSCTNCRRRKVRCDRRHPCVPCTRHNFECIFPISGRLPRRTRNAGVSQPGPVAPKHEQLLSRLRSLEAIVSELGSQVENAVTGEGSNDQDSNENMSNTDDSVVSISGTGSSQTKSISPGAGRYDSMVVEKNGDLVVGDRFWTVFCGEVEHIFEAVRQPEPYDWESHIQPASSGPVPPERSHSAFFNFLFRQANGATQYDQLHPPPAQMLFLWQTFVDYIDPLFKLIHVPSMTRLIRDLRGHYHLVEPGTETLIYAICLAAASILTEEDISINFSTTKEQLTSRYRLGTEQALQKAQLPATRDLHTLQALAIYVHVLQTNGEQDLAWTLTGILIRTAIRLDLHKDGSQIPGLEPFEVEMRRRVWWQICLIDSCGGSRGVPELSISEKMFDTKLPSNIDDASFNPKISKLPVSEERRTDVTIFLIRCEIWRQLTLRLLPLLTTKNAPGSQLDEICSLFADTVTNLQKTYLDHLDPTVPLDGFASVMIKRFFSRVRLCILEFSRSQPSPGMTEEQIDDEILSYAVSIIEDTYTAETDTRYRPWSWAMRDKPPLYHVLGTIFQRLLVHKWDATFARAWEVAVKYMDTVKEANPQYEQLVQLRQLVQEHMMRQLEYSTSSASIGSQSSQMQINTNGSGTVLGEMNVLLPSNSNNAAPLQPFKQSITDVNTGSTPFESQRSSVGMSNADDFGADINVPFDLENWNEFVNGLDDWEFHVLSGI</sequence>
<feature type="compositionally biased region" description="Polar residues" evidence="4">
    <location>
        <begin position="96"/>
        <end position="135"/>
    </location>
</feature>
<dbReference type="InterPro" id="IPR001138">
    <property type="entry name" value="Zn2Cys6_DnaBD"/>
</dbReference>
<dbReference type="EMBL" id="JAVHJO010000004">
    <property type="protein sequence ID" value="KAK6540794.1"/>
    <property type="molecule type" value="Genomic_DNA"/>
</dbReference>
<proteinExistence type="predicted"/>
<keyword evidence="3" id="KW-0539">Nucleus</keyword>
<reference evidence="6 7" key="1">
    <citation type="submission" date="2019-10" db="EMBL/GenBank/DDBJ databases">
        <authorList>
            <person name="Palmer J.M."/>
        </authorList>
    </citation>
    <scope>NUCLEOTIDE SEQUENCE [LARGE SCALE GENOMIC DNA]</scope>
    <source>
        <strain evidence="6 7">TWF694</strain>
    </source>
</reference>
<evidence type="ECO:0000259" key="5">
    <source>
        <dbReference type="PROSITE" id="PS50048"/>
    </source>
</evidence>
<dbReference type="InterPro" id="IPR050613">
    <property type="entry name" value="Sec_Metabolite_Reg"/>
</dbReference>
<accession>A0AAV9XI05</accession>
<dbReference type="Gene3D" id="4.10.240.10">
    <property type="entry name" value="Zn(2)-C6 fungal-type DNA-binding domain"/>
    <property type="match status" value="1"/>
</dbReference>
<comment type="subcellular location">
    <subcellularLocation>
        <location evidence="1">Nucleus</location>
    </subcellularLocation>
</comment>
<evidence type="ECO:0000256" key="3">
    <source>
        <dbReference type="ARBA" id="ARBA00023242"/>
    </source>
</evidence>
<feature type="region of interest" description="Disordered" evidence="4">
    <location>
        <begin position="96"/>
        <end position="141"/>
    </location>
</feature>
<dbReference type="CDD" id="cd12148">
    <property type="entry name" value="fungal_TF_MHR"/>
    <property type="match status" value="1"/>
</dbReference>
<protein>
    <recommendedName>
        <fullName evidence="5">Zn(2)-C6 fungal-type domain-containing protein</fullName>
    </recommendedName>
</protein>
<dbReference type="GO" id="GO:0000981">
    <property type="term" value="F:DNA-binding transcription factor activity, RNA polymerase II-specific"/>
    <property type="evidence" value="ECO:0007669"/>
    <property type="project" value="InterPro"/>
</dbReference>
<dbReference type="GO" id="GO:0006351">
    <property type="term" value="P:DNA-templated transcription"/>
    <property type="evidence" value="ECO:0007669"/>
    <property type="project" value="InterPro"/>
</dbReference>
<dbReference type="InterPro" id="IPR036864">
    <property type="entry name" value="Zn2-C6_fun-type_DNA-bd_sf"/>
</dbReference>
<name>A0AAV9XI05_9PEZI</name>
<organism evidence="6 7">
    <name type="scientific">Orbilia ellipsospora</name>
    <dbReference type="NCBI Taxonomy" id="2528407"/>
    <lineage>
        <taxon>Eukaryota</taxon>
        <taxon>Fungi</taxon>
        <taxon>Dikarya</taxon>
        <taxon>Ascomycota</taxon>
        <taxon>Pezizomycotina</taxon>
        <taxon>Orbiliomycetes</taxon>
        <taxon>Orbiliales</taxon>
        <taxon>Orbiliaceae</taxon>
        <taxon>Orbilia</taxon>
    </lineage>
</organism>
<evidence type="ECO:0000313" key="7">
    <source>
        <dbReference type="Proteomes" id="UP001365542"/>
    </source>
</evidence>
<dbReference type="Pfam" id="PF00172">
    <property type="entry name" value="Zn_clus"/>
    <property type="match status" value="1"/>
</dbReference>
<gene>
    <name evidence="6" type="ORF">TWF694_008184</name>
</gene>
<dbReference type="PANTHER" id="PTHR31001">
    <property type="entry name" value="UNCHARACTERIZED TRANSCRIPTIONAL REGULATORY PROTEIN"/>
    <property type="match status" value="1"/>
</dbReference>